<comment type="caution">
    <text evidence="1">The sequence shown here is derived from an EMBL/GenBank/DDBJ whole genome shotgun (WGS) entry which is preliminary data.</text>
</comment>
<reference evidence="1 2" key="1">
    <citation type="submission" date="2019-06" db="EMBL/GenBank/DDBJ databases">
        <title>Sequencing the genomes of 1000 actinobacteria strains.</title>
        <authorList>
            <person name="Klenk H.-P."/>
        </authorList>
    </citation>
    <scope>NUCLEOTIDE SEQUENCE [LARGE SCALE GENOMIC DNA]</scope>
    <source>
        <strain evidence="1 2">DSM 46699</strain>
    </source>
</reference>
<sequence length="254" mass="26851">MRPEYPDPVLVLLPPSETKAAGGDGAPLSLAGLSHPELNETRRALVDALSTVADDVPRSLEVLGLSERQVDEVQRNAELWTSPTAPALERYTGVLYDALDVGSLESAERKQADARLAVASALFGLVRGTDSIPAYRLSGGGSLPELGTLRGVWRPVLEPVLASADDLVVDLRSGAYAALAKVGGAVEVRVLSEDASGKRKVVSHHNKSHKGRLARALACAPDEPASIEDVLDVASEAGLDVEREADRKLCVVVR</sequence>
<dbReference type="Proteomes" id="UP000316184">
    <property type="component" value="Unassembled WGS sequence"/>
</dbReference>
<gene>
    <name evidence="1" type="ORF">FHU35_111497</name>
</gene>
<name>A0A561VB83_9PSEU</name>
<dbReference type="PANTHER" id="PTHR30283:SF4">
    <property type="entry name" value="PEROXIDE STRESS RESISTANCE PROTEIN YAAA"/>
    <property type="match status" value="1"/>
</dbReference>
<protein>
    <recommendedName>
        <fullName evidence="3">Peroxide stress protein YaaA</fullName>
    </recommendedName>
</protein>
<dbReference type="AlphaFoldDB" id="A0A561VB83"/>
<evidence type="ECO:0000313" key="2">
    <source>
        <dbReference type="Proteomes" id="UP000316184"/>
    </source>
</evidence>
<organism evidence="1 2">
    <name type="scientific">Saccharopolyspora dendranthemae</name>
    <dbReference type="NCBI Taxonomy" id="1181886"/>
    <lineage>
        <taxon>Bacteria</taxon>
        <taxon>Bacillati</taxon>
        <taxon>Actinomycetota</taxon>
        <taxon>Actinomycetes</taxon>
        <taxon>Pseudonocardiales</taxon>
        <taxon>Pseudonocardiaceae</taxon>
        <taxon>Saccharopolyspora</taxon>
    </lineage>
</organism>
<dbReference type="NCBIfam" id="NF002544">
    <property type="entry name" value="PRK02101.2-1"/>
    <property type="match status" value="1"/>
</dbReference>
<dbReference type="EMBL" id="VIWX01000001">
    <property type="protein sequence ID" value="TWG08870.1"/>
    <property type="molecule type" value="Genomic_DNA"/>
</dbReference>
<accession>A0A561VB83</accession>
<evidence type="ECO:0000313" key="1">
    <source>
        <dbReference type="EMBL" id="TWG08870.1"/>
    </source>
</evidence>
<proteinExistence type="predicted"/>
<dbReference type="PANTHER" id="PTHR30283">
    <property type="entry name" value="PEROXIDE STRESS RESPONSE PROTEIN YAAA"/>
    <property type="match status" value="1"/>
</dbReference>
<dbReference type="InterPro" id="IPR005583">
    <property type="entry name" value="YaaA"/>
</dbReference>
<keyword evidence="2" id="KW-1185">Reference proteome</keyword>
<evidence type="ECO:0008006" key="3">
    <source>
        <dbReference type="Google" id="ProtNLM"/>
    </source>
</evidence>
<dbReference type="GO" id="GO:0033194">
    <property type="term" value="P:response to hydroperoxide"/>
    <property type="evidence" value="ECO:0007669"/>
    <property type="project" value="TreeGrafter"/>
</dbReference>
<dbReference type="GO" id="GO:0005829">
    <property type="term" value="C:cytosol"/>
    <property type="evidence" value="ECO:0007669"/>
    <property type="project" value="TreeGrafter"/>
</dbReference>
<dbReference type="Pfam" id="PF03883">
    <property type="entry name" value="H2O2_YaaD"/>
    <property type="match status" value="1"/>
</dbReference>